<dbReference type="UniPathway" id="UPA00053">
    <property type="reaction ID" value="UER00087"/>
</dbReference>
<comment type="catalytic activity">
    <reaction evidence="3">
        <text>shikimate + NADP(+) = 3-dehydroshikimate + NADPH + H(+)</text>
        <dbReference type="Rhea" id="RHEA:17737"/>
        <dbReference type="ChEBI" id="CHEBI:15378"/>
        <dbReference type="ChEBI" id="CHEBI:16630"/>
        <dbReference type="ChEBI" id="CHEBI:36208"/>
        <dbReference type="ChEBI" id="CHEBI:57783"/>
        <dbReference type="ChEBI" id="CHEBI:58349"/>
        <dbReference type="EC" id="1.1.1.25"/>
    </reaction>
</comment>
<dbReference type="Pfam" id="PF08501">
    <property type="entry name" value="Shikimate_dh_N"/>
    <property type="match status" value="1"/>
</dbReference>
<feature type="binding site" evidence="3">
    <location>
        <position position="347"/>
    </location>
    <ligand>
        <name>shikimate</name>
        <dbReference type="ChEBI" id="CHEBI:36208"/>
    </ligand>
</feature>
<feature type="binding site" evidence="3">
    <location>
        <position position="198"/>
    </location>
    <ligand>
        <name>shikimate</name>
        <dbReference type="ChEBI" id="CHEBI:36208"/>
    </ligand>
</feature>
<dbReference type="GO" id="GO:0050661">
    <property type="term" value="F:NADP binding"/>
    <property type="evidence" value="ECO:0007669"/>
    <property type="project" value="TreeGrafter"/>
</dbReference>
<evidence type="ECO:0000259" key="5">
    <source>
        <dbReference type="Pfam" id="PF08501"/>
    </source>
</evidence>
<feature type="region of interest" description="Disordered" evidence="4">
    <location>
        <begin position="1"/>
        <end position="29"/>
    </location>
</feature>
<sequence>MVRSSCCSSAWIGSPTSTAGSSGATSRWSLQRRACDRGSLHVEAAETRGSAGGSGPRPVGPARAQPRGTGSRAHGAIPGASRPDRLRDPGVNRVDGATQVYAVLGHPVQHSQSPVIQNAAFQAAGMNAVYIALEVPAPRLEEALRGLHAAGVSGLSVTTPHKEAAFALTHDRTAEAEQARAVNTLRRERDGWRGHATDGIGFLAWIAEEGIEMRGRRLIVIGAGGATRAIVPKLVTLCPEAIHVVSRNAERARAVARSATEPDGRARITAAALGDRAIERGGDPWNVLIRAIPVEPVSAEEDSWWDQHGPGAVVLDLNYGARATAARTRARERGLRYEDGGALLIHQGAASFEFWTGKRPSVAVMKEALRGSA</sequence>
<dbReference type="SUPFAM" id="SSF53223">
    <property type="entry name" value="Aminoacid dehydrogenase-like, N-terminal domain"/>
    <property type="match status" value="1"/>
</dbReference>
<comment type="subunit">
    <text evidence="3">Homodimer.</text>
</comment>
<comment type="caution">
    <text evidence="3">Lacks conserved residue(s) required for the propagation of feature annotation.</text>
</comment>
<dbReference type="Gene3D" id="3.40.50.10860">
    <property type="entry name" value="Leucine Dehydrogenase, chain A, domain 1"/>
    <property type="match status" value="1"/>
</dbReference>
<evidence type="ECO:0000256" key="3">
    <source>
        <dbReference type="HAMAP-Rule" id="MF_00222"/>
    </source>
</evidence>
<dbReference type="GO" id="GO:0005829">
    <property type="term" value="C:cytosol"/>
    <property type="evidence" value="ECO:0007669"/>
    <property type="project" value="TreeGrafter"/>
</dbReference>
<dbReference type="GO" id="GO:0009073">
    <property type="term" value="P:aromatic amino acid family biosynthetic process"/>
    <property type="evidence" value="ECO:0007669"/>
    <property type="project" value="UniProtKB-KW"/>
</dbReference>
<feature type="region of interest" description="Disordered" evidence="4">
    <location>
        <begin position="43"/>
        <end position="90"/>
    </location>
</feature>
<keyword evidence="2 3" id="KW-0057">Aromatic amino acid biosynthesis</keyword>
<evidence type="ECO:0000256" key="2">
    <source>
        <dbReference type="ARBA" id="ARBA00023141"/>
    </source>
</evidence>
<dbReference type="AlphaFoldDB" id="A0A538TIZ9"/>
<accession>A0A538TIZ9</accession>
<dbReference type="InterPro" id="IPR022893">
    <property type="entry name" value="Shikimate_DH_fam"/>
</dbReference>
<organism evidence="7 8">
    <name type="scientific">Eiseniibacteriota bacterium</name>
    <dbReference type="NCBI Taxonomy" id="2212470"/>
    <lineage>
        <taxon>Bacteria</taxon>
        <taxon>Candidatus Eiseniibacteriota</taxon>
    </lineage>
</organism>
<comment type="similarity">
    <text evidence="3">Belongs to the shikimate dehydrogenase family.</text>
</comment>
<protein>
    <recommendedName>
        <fullName evidence="3">Shikimate dehydrogenase (NADP(+))</fullName>
        <shortName evidence="3">SDH</shortName>
        <ecNumber evidence="3">1.1.1.25</ecNumber>
    </recommendedName>
</protein>
<keyword evidence="3" id="KW-0028">Amino-acid biosynthesis</keyword>
<dbReference type="PANTHER" id="PTHR21089:SF1">
    <property type="entry name" value="BIFUNCTIONAL 3-DEHYDROQUINATE DEHYDRATASE_SHIKIMATE DEHYDROGENASE, CHLOROPLASTIC"/>
    <property type="match status" value="1"/>
</dbReference>
<feature type="binding site" evidence="3">
    <location>
        <position position="319"/>
    </location>
    <ligand>
        <name>shikimate</name>
        <dbReference type="ChEBI" id="CHEBI:36208"/>
    </ligand>
</feature>
<feature type="domain" description="SDH C-terminal" evidence="6">
    <location>
        <begin position="344"/>
        <end position="370"/>
    </location>
</feature>
<dbReference type="InterPro" id="IPR036291">
    <property type="entry name" value="NAD(P)-bd_dom_sf"/>
</dbReference>
<feature type="binding site" evidence="3">
    <location>
        <position position="317"/>
    </location>
    <ligand>
        <name>NADP(+)</name>
        <dbReference type="ChEBI" id="CHEBI:58349"/>
    </ligand>
</feature>
<dbReference type="HAMAP" id="MF_00222">
    <property type="entry name" value="Shikimate_DH_AroE"/>
    <property type="match status" value="1"/>
</dbReference>
<feature type="compositionally biased region" description="Low complexity" evidence="4">
    <location>
        <begin position="13"/>
        <end position="26"/>
    </location>
</feature>
<keyword evidence="3" id="KW-0521">NADP</keyword>
<dbReference type="InterPro" id="IPR041121">
    <property type="entry name" value="SDH_C"/>
</dbReference>
<dbReference type="Proteomes" id="UP000317366">
    <property type="component" value="Unassembled WGS sequence"/>
</dbReference>
<dbReference type="GO" id="GO:0008652">
    <property type="term" value="P:amino acid biosynthetic process"/>
    <property type="evidence" value="ECO:0007669"/>
    <property type="project" value="UniProtKB-KW"/>
</dbReference>
<keyword evidence="3" id="KW-0560">Oxidoreductase</keyword>
<feature type="domain" description="Shikimate dehydrogenase substrate binding N-terminal" evidence="5">
    <location>
        <begin position="103"/>
        <end position="185"/>
    </location>
</feature>
<evidence type="ECO:0000256" key="4">
    <source>
        <dbReference type="SAM" id="MobiDB-lite"/>
    </source>
</evidence>
<dbReference type="Pfam" id="PF18317">
    <property type="entry name" value="SDH_C"/>
    <property type="match status" value="1"/>
</dbReference>
<feature type="binding site" evidence="3">
    <location>
        <begin position="222"/>
        <end position="226"/>
    </location>
    <ligand>
        <name>NADP(+)</name>
        <dbReference type="ChEBI" id="CHEBI:58349"/>
    </ligand>
</feature>
<gene>
    <name evidence="3" type="primary">aroE</name>
    <name evidence="7" type="ORF">E6K77_04980</name>
</gene>
<feature type="active site" description="Proton acceptor" evidence="3">
    <location>
        <position position="162"/>
    </location>
</feature>
<dbReference type="EMBL" id="VBOX01000056">
    <property type="protein sequence ID" value="TMQ63596.1"/>
    <property type="molecule type" value="Genomic_DNA"/>
</dbReference>
<dbReference type="Gene3D" id="3.40.50.720">
    <property type="entry name" value="NAD(P)-binding Rossmann-like Domain"/>
    <property type="match status" value="1"/>
</dbReference>
<feature type="binding site" evidence="3">
    <location>
        <position position="340"/>
    </location>
    <ligand>
        <name>NADP(+)</name>
        <dbReference type="ChEBI" id="CHEBI:58349"/>
    </ligand>
</feature>
<dbReference type="GO" id="GO:0009423">
    <property type="term" value="P:chorismate biosynthetic process"/>
    <property type="evidence" value="ECO:0007669"/>
    <property type="project" value="UniProtKB-UniRule"/>
</dbReference>
<feature type="binding site" evidence="3">
    <location>
        <begin position="111"/>
        <end position="113"/>
    </location>
    <ligand>
        <name>shikimate</name>
        <dbReference type="ChEBI" id="CHEBI:36208"/>
    </ligand>
</feature>
<reference evidence="7 8" key="1">
    <citation type="journal article" date="2019" name="Nat. Microbiol.">
        <title>Mediterranean grassland soil C-N compound turnover is dependent on rainfall and depth, and is mediated by genomically divergent microorganisms.</title>
        <authorList>
            <person name="Diamond S."/>
            <person name="Andeer P.F."/>
            <person name="Li Z."/>
            <person name="Crits-Christoph A."/>
            <person name="Burstein D."/>
            <person name="Anantharaman K."/>
            <person name="Lane K.R."/>
            <person name="Thomas B.C."/>
            <person name="Pan C."/>
            <person name="Northen T.R."/>
            <person name="Banfield J.F."/>
        </authorList>
    </citation>
    <scope>NUCLEOTIDE SEQUENCE [LARGE SCALE GENOMIC DNA]</scope>
    <source>
        <strain evidence="7">WS_7</strain>
    </source>
</reference>
<comment type="pathway">
    <text evidence="1 3">Metabolic intermediate biosynthesis; chorismate biosynthesis; chorismate from D-erythrose 4-phosphate and phosphoenolpyruvate: step 4/7.</text>
</comment>
<evidence type="ECO:0000256" key="1">
    <source>
        <dbReference type="ARBA" id="ARBA00004871"/>
    </source>
</evidence>
<dbReference type="EC" id="1.1.1.25" evidence="3"/>
<dbReference type="GO" id="GO:0019632">
    <property type="term" value="P:shikimate metabolic process"/>
    <property type="evidence" value="ECO:0007669"/>
    <property type="project" value="TreeGrafter"/>
</dbReference>
<evidence type="ECO:0000313" key="8">
    <source>
        <dbReference type="Proteomes" id="UP000317366"/>
    </source>
</evidence>
<comment type="function">
    <text evidence="3">Involved in the biosynthesis of the chorismate, which leads to the biosynthesis of aromatic amino acids. Catalyzes the reversible NADPH linked reduction of 3-dehydroshikimate (DHSA) to yield shikimate (SA).</text>
</comment>
<feature type="binding site" evidence="3">
    <location>
        <position position="183"/>
    </location>
    <ligand>
        <name>shikimate</name>
        <dbReference type="ChEBI" id="CHEBI:36208"/>
    </ligand>
</feature>
<dbReference type="GO" id="GO:0004764">
    <property type="term" value="F:shikimate 3-dehydrogenase (NADP+) activity"/>
    <property type="evidence" value="ECO:0007669"/>
    <property type="project" value="UniProtKB-UniRule"/>
</dbReference>
<dbReference type="InterPro" id="IPR046346">
    <property type="entry name" value="Aminoacid_DH-like_N_sf"/>
</dbReference>
<dbReference type="PANTHER" id="PTHR21089">
    <property type="entry name" value="SHIKIMATE DEHYDROGENASE"/>
    <property type="match status" value="1"/>
</dbReference>
<evidence type="ECO:0000313" key="7">
    <source>
        <dbReference type="EMBL" id="TMQ63596.1"/>
    </source>
</evidence>
<dbReference type="InterPro" id="IPR013708">
    <property type="entry name" value="Shikimate_DH-bd_N"/>
</dbReference>
<dbReference type="SUPFAM" id="SSF51735">
    <property type="entry name" value="NAD(P)-binding Rossmann-fold domains"/>
    <property type="match status" value="1"/>
</dbReference>
<proteinExistence type="inferred from homology"/>
<feature type="binding site" evidence="3">
    <location>
        <position position="158"/>
    </location>
    <ligand>
        <name>shikimate</name>
        <dbReference type="ChEBI" id="CHEBI:36208"/>
    </ligand>
</feature>
<name>A0A538TIZ9_UNCEI</name>
<evidence type="ECO:0000259" key="6">
    <source>
        <dbReference type="Pfam" id="PF18317"/>
    </source>
</evidence>
<comment type="caution">
    <text evidence="7">The sequence shown here is derived from an EMBL/GenBank/DDBJ whole genome shotgun (WGS) entry which is preliminary data.</text>
</comment>